<dbReference type="AlphaFoldDB" id="A0A9P5PQV7"/>
<sequence>MSSDIIMELISASNMGSPMAEHLTTKRRRSHDDDTDNGENLDPSTTSRHSIPGSNPSGILCPPLEFGLTEISPSLPSPSVLDFSGLPLHSEDLGRLPVHWMDSVGSLPTDFNAQAQDLGLYPPFGEDYRYTDFNSTPSSYVQPNISTVLDEGTLQTLAYSIPGPDQWTDWGAYIASVDELLNFLRS</sequence>
<comment type="caution">
    <text evidence="2">The sequence shown here is derived from an EMBL/GenBank/DDBJ whole genome shotgun (WGS) entry which is preliminary data.</text>
</comment>
<feature type="region of interest" description="Disordered" evidence="1">
    <location>
        <begin position="16"/>
        <end position="56"/>
    </location>
</feature>
<protein>
    <submittedName>
        <fullName evidence="2">Uncharacterized protein</fullName>
    </submittedName>
</protein>
<dbReference type="Proteomes" id="UP000772434">
    <property type="component" value="Unassembled WGS sequence"/>
</dbReference>
<keyword evidence="3" id="KW-1185">Reference proteome</keyword>
<evidence type="ECO:0000256" key="1">
    <source>
        <dbReference type="SAM" id="MobiDB-lite"/>
    </source>
</evidence>
<reference evidence="2" key="1">
    <citation type="submission" date="2020-11" db="EMBL/GenBank/DDBJ databases">
        <authorList>
            <consortium name="DOE Joint Genome Institute"/>
            <person name="Ahrendt S."/>
            <person name="Riley R."/>
            <person name="Andreopoulos W."/>
            <person name="Labutti K."/>
            <person name="Pangilinan J."/>
            <person name="Ruiz-Duenas F.J."/>
            <person name="Barrasa J.M."/>
            <person name="Sanchez-Garcia M."/>
            <person name="Camarero S."/>
            <person name="Miyauchi S."/>
            <person name="Serrano A."/>
            <person name="Linde D."/>
            <person name="Babiker R."/>
            <person name="Drula E."/>
            <person name="Ayuso-Fernandez I."/>
            <person name="Pacheco R."/>
            <person name="Padilla G."/>
            <person name="Ferreira P."/>
            <person name="Barriuso J."/>
            <person name="Kellner H."/>
            <person name="Castanera R."/>
            <person name="Alfaro M."/>
            <person name="Ramirez L."/>
            <person name="Pisabarro A.G."/>
            <person name="Kuo A."/>
            <person name="Tritt A."/>
            <person name="Lipzen A."/>
            <person name="He G."/>
            <person name="Yan M."/>
            <person name="Ng V."/>
            <person name="Cullen D."/>
            <person name="Martin F."/>
            <person name="Rosso M.-N."/>
            <person name="Henrissat B."/>
            <person name="Hibbett D."/>
            <person name="Martinez A.T."/>
            <person name="Grigoriev I.V."/>
        </authorList>
    </citation>
    <scope>NUCLEOTIDE SEQUENCE</scope>
    <source>
        <strain evidence="2">AH 40177</strain>
    </source>
</reference>
<dbReference type="OrthoDB" id="3107191at2759"/>
<proteinExistence type="predicted"/>
<accession>A0A9P5PQV7</accession>
<name>A0A9P5PQV7_9AGAR</name>
<feature type="compositionally biased region" description="Polar residues" evidence="1">
    <location>
        <begin position="42"/>
        <end position="56"/>
    </location>
</feature>
<dbReference type="EMBL" id="JADNRY010000087">
    <property type="protein sequence ID" value="KAF9066460.1"/>
    <property type="molecule type" value="Genomic_DNA"/>
</dbReference>
<evidence type="ECO:0000313" key="3">
    <source>
        <dbReference type="Proteomes" id="UP000772434"/>
    </source>
</evidence>
<evidence type="ECO:0000313" key="2">
    <source>
        <dbReference type="EMBL" id="KAF9066460.1"/>
    </source>
</evidence>
<gene>
    <name evidence="2" type="ORF">BDP27DRAFT_1013359</name>
</gene>
<organism evidence="2 3">
    <name type="scientific">Rhodocollybia butyracea</name>
    <dbReference type="NCBI Taxonomy" id="206335"/>
    <lineage>
        <taxon>Eukaryota</taxon>
        <taxon>Fungi</taxon>
        <taxon>Dikarya</taxon>
        <taxon>Basidiomycota</taxon>
        <taxon>Agaricomycotina</taxon>
        <taxon>Agaricomycetes</taxon>
        <taxon>Agaricomycetidae</taxon>
        <taxon>Agaricales</taxon>
        <taxon>Marasmiineae</taxon>
        <taxon>Omphalotaceae</taxon>
        <taxon>Rhodocollybia</taxon>
    </lineage>
</organism>